<dbReference type="FunCoup" id="J4G163">
    <property type="interactions" value="97"/>
</dbReference>
<dbReference type="RefSeq" id="XP_012179036.1">
    <property type="nucleotide sequence ID" value="XM_012323646.1"/>
</dbReference>
<dbReference type="Pfam" id="PF00106">
    <property type="entry name" value="adh_short"/>
    <property type="match status" value="1"/>
</dbReference>
<evidence type="ECO:0008006" key="4">
    <source>
        <dbReference type="Google" id="ProtNLM"/>
    </source>
</evidence>
<evidence type="ECO:0000256" key="1">
    <source>
        <dbReference type="ARBA" id="ARBA00006484"/>
    </source>
</evidence>
<dbReference type="GeneID" id="24094664"/>
<dbReference type="InParanoid" id="J4G163"/>
<dbReference type="GO" id="GO:0005737">
    <property type="term" value="C:cytoplasm"/>
    <property type="evidence" value="ECO:0007669"/>
    <property type="project" value="TreeGrafter"/>
</dbReference>
<dbReference type="GO" id="GO:0016491">
    <property type="term" value="F:oxidoreductase activity"/>
    <property type="evidence" value="ECO:0007669"/>
    <property type="project" value="TreeGrafter"/>
</dbReference>
<reference evidence="2 3" key="1">
    <citation type="journal article" date="2012" name="Appl. Environ. Microbiol.">
        <title>Short-read sequencing for genomic analysis of the brown rot fungus Fibroporia radiculosa.</title>
        <authorList>
            <person name="Tang J.D."/>
            <person name="Perkins A.D."/>
            <person name="Sonstegard T.S."/>
            <person name="Schroeder S.G."/>
            <person name="Burgess S.C."/>
            <person name="Diehl S.V."/>
        </authorList>
    </citation>
    <scope>NUCLEOTIDE SEQUENCE [LARGE SCALE GENOMIC DNA]</scope>
    <source>
        <strain evidence="2 3">TFFH 294</strain>
    </source>
</reference>
<name>J4G163_9APHY</name>
<keyword evidence="3" id="KW-1185">Reference proteome</keyword>
<comment type="similarity">
    <text evidence="1">Belongs to the short-chain dehydrogenases/reductases (SDR) family.</text>
</comment>
<dbReference type="Proteomes" id="UP000006352">
    <property type="component" value="Unassembled WGS sequence"/>
</dbReference>
<dbReference type="InterPro" id="IPR036291">
    <property type="entry name" value="NAD(P)-bd_dom_sf"/>
</dbReference>
<dbReference type="InterPro" id="IPR051468">
    <property type="entry name" value="Fungal_SecMetab_SDRs"/>
</dbReference>
<dbReference type="OrthoDB" id="7289984at2759"/>
<dbReference type="CDD" id="cd05325">
    <property type="entry name" value="carb_red_sniffer_like_SDR_c"/>
    <property type="match status" value="1"/>
</dbReference>
<organism evidence="2 3">
    <name type="scientific">Fibroporia radiculosa</name>
    <dbReference type="NCBI Taxonomy" id="599839"/>
    <lineage>
        <taxon>Eukaryota</taxon>
        <taxon>Fungi</taxon>
        <taxon>Dikarya</taxon>
        <taxon>Basidiomycota</taxon>
        <taxon>Agaricomycotina</taxon>
        <taxon>Agaricomycetes</taxon>
        <taxon>Polyporales</taxon>
        <taxon>Fibroporiaceae</taxon>
        <taxon>Fibroporia</taxon>
    </lineage>
</organism>
<dbReference type="Gene3D" id="3.40.50.720">
    <property type="entry name" value="NAD(P)-binding Rossmann-like Domain"/>
    <property type="match status" value="1"/>
</dbReference>
<sequence length="251" mass="27546">MPSYLITGASRGVGLAFVSELLQDPQSFVIATARNPNTQGLLELSKEYARDRLALVPMDVTNAESVNHAVTETEALLHSVGGGLDYLINNAGVALQELNTFDNVDLDILEQEFRVNSIAPLRVTRAFLPLVRKGQMKKVAFVSSDQASLELAPHFVGLAESYSLTKVALNMLGRSWGSTLRAEGITMILLHPGWVDTDMGVTIDTYMQEHQPNIKKITPHTSAAGCLRMVKEARLEDGVQFRKWDGGVIPW</sequence>
<dbReference type="AlphaFoldDB" id="J4G163"/>
<dbReference type="EMBL" id="HE796949">
    <property type="protein sequence ID" value="CCL99753.1"/>
    <property type="molecule type" value="Genomic_DNA"/>
</dbReference>
<accession>J4G163</accession>
<dbReference type="PRINTS" id="PR00081">
    <property type="entry name" value="GDHRDH"/>
</dbReference>
<dbReference type="PANTHER" id="PTHR43544:SF36">
    <property type="entry name" value="CHAIN OXIDOREDUCTASE (CSGA), PUTATIVE (AFU_ORTHOLOGUE AFUA_4G00910)-RELATED"/>
    <property type="match status" value="1"/>
</dbReference>
<protein>
    <recommendedName>
        <fullName evidence="4">Ketoreductase (KR) domain-containing protein</fullName>
    </recommendedName>
</protein>
<evidence type="ECO:0000313" key="2">
    <source>
        <dbReference type="EMBL" id="CCL99753.1"/>
    </source>
</evidence>
<gene>
    <name evidence="2" type="ORF">FIBRA_01775</name>
</gene>
<proteinExistence type="inferred from homology"/>
<dbReference type="InterPro" id="IPR002347">
    <property type="entry name" value="SDR_fam"/>
</dbReference>
<dbReference type="HOGENOM" id="CLU_010194_9_1_1"/>
<dbReference type="SUPFAM" id="SSF51735">
    <property type="entry name" value="NAD(P)-binding Rossmann-fold domains"/>
    <property type="match status" value="1"/>
</dbReference>
<dbReference type="PANTHER" id="PTHR43544">
    <property type="entry name" value="SHORT-CHAIN DEHYDROGENASE/REDUCTASE"/>
    <property type="match status" value="1"/>
</dbReference>
<evidence type="ECO:0000313" key="3">
    <source>
        <dbReference type="Proteomes" id="UP000006352"/>
    </source>
</evidence>